<evidence type="ECO:0000313" key="3">
    <source>
        <dbReference type="EMBL" id="KAK1745256.1"/>
    </source>
</evidence>
<sequence>MIMKTTLLCSLISMLVIASSAFVLQHNARCNKIQLNLKRTVSKQISFSKKAVTPSHDTTSNEESYDENAFHRRIVHFEHHRKDEDEDDVKKHSNKKPYGGWNHRQFAKAIDP</sequence>
<dbReference type="EMBL" id="JATAAI010000006">
    <property type="protein sequence ID" value="KAK1745256.1"/>
    <property type="molecule type" value="Genomic_DNA"/>
</dbReference>
<evidence type="ECO:0000256" key="2">
    <source>
        <dbReference type="SAM" id="SignalP"/>
    </source>
</evidence>
<evidence type="ECO:0008006" key="5">
    <source>
        <dbReference type="Google" id="ProtNLM"/>
    </source>
</evidence>
<name>A0AAD9DF19_9STRA</name>
<accession>A0AAD9DF19</accession>
<evidence type="ECO:0000256" key="1">
    <source>
        <dbReference type="SAM" id="MobiDB-lite"/>
    </source>
</evidence>
<evidence type="ECO:0000313" key="4">
    <source>
        <dbReference type="Proteomes" id="UP001224775"/>
    </source>
</evidence>
<feature type="signal peptide" evidence="2">
    <location>
        <begin position="1"/>
        <end position="21"/>
    </location>
</feature>
<organism evidence="3 4">
    <name type="scientific">Skeletonema marinoi</name>
    <dbReference type="NCBI Taxonomy" id="267567"/>
    <lineage>
        <taxon>Eukaryota</taxon>
        <taxon>Sar</taxon>
        <taxon>Stramenopiles</taxon>
        <taxon>Ochrophyta</taxon>
        <taxon>Bacillariophyta</taxon>
        <taxon>Coscinodiscophyceae</taxon>
        <taxon>Thalassiosirophycidae</taxon>
        <taxon>Thalassiosirales</taxon>
        <taxon>Skeletonemataceae</taxon>
        <taxon>Skeletonema</taxon>
        <taxon>Skeletonema marinoi-dohrnii complex</taxon>
    </lineage>
</organism>
<protein>
    <recommendedName>
        <fullName evidence="5">RxLR effector protein</fullName>
    </recommendedName>
</protein>
<proteinExistence type="predicted"/>
<keyword evidence="2" id="KW-0732">Signal</keyword>
<feature type="chain" id="PRO_5042063443" description="RxLR effector protein" evidence="2">
    <location>
        <begin position="22"/>
        <end position="112"/>
    </location>
</feature>
<comment type="caution">
    <text evidence="3">The sequence shown here is derived from an EMBL/GenBank/DDBJ whole genome shotgun (WGS) entry which is preliminary data.</text>
</comment>
<dbReference type="AlphaFoldDB" id="A0AAD9DF19"/>
<feature type="region of interest" description="Disordered" evidence="1">
    <location>
        <begin position="79"/>
        <end position="112"/>
    </location>
</feature>
<keyword evidence="4" id="KW-1185">Reference proteome</keyword>
<feature type="compositionally biased region" description="Basic and acidic residues" evidence="1">
    <location>
        <begin position="79"/>
        <end position="91"/>
    </location>
</feature>
<dbReference type="Proteomes" id="UP001224775">
    <property type="component" value="Unassembled WGS sequence"/>
</dbReference>
<gene>
    <name evidence="3" type="ORF">QTG54_004547</name>
</gene>
<reference evidence="3" key="1">
    <citation type="submission" date="2023-06" db="EMBL/GenBank/DDBJ databases">
        <title>Survivors Of The Sea: Transcriptome response of Skeletonema marinoi to long-term dormancy.</title>
        <authorList>
            <person name="Pinder M.I.M."/>
            <person name="Kourtchenko O."/>
            <person name="Robertson E.K."/>
            <person name="Larsson T."/>
            <person name="Maumus F."/>
            <person name="Osuna-Cruz C.M."/>
            <person name="Vancaester E."/>
            <person name="Stenow R."/>
            <person name="Vandepoele K."/>
            <person name="Ploug H."/>
            <person name="Bruchert V."/>
            <person name="Godhe A."/>
            <person name="Topel M."/>
        </authorList>
    </citation>
    <scope>NUCLEOTIDE SEQUENCE</scope>
    <source>
        <strain evidence="3">R05AC</strain>
    </source>
</reference>